<dbReference type="Proteomes" id="UP001197827">
    <property type="component" value="Unassembled WGS sequence"/>
</dbReference>
<dbReference type="AlphaFoldDB" id="A0AAW4VEY5"/>
<dbReference type="EMBL" id="JAJDKQ010000001">
    <property type="protein sequence ID" value="MCB8560650.1"/>
    <property type="molecule type" value="Genomic_DNA"/>
</dbReference>
<feature type="domain" description="Transposase IS204/IS1001/IS1096/IS1165 DDE" evidence="1">
    <location>
        <begin position="4"/>
        <end position="219"/>
    </location>
</feature>
<organism evidence="2 3">
    <name type="scientific">Faecalibacillus intestinalis</name>
    <dbReference type="NCBI Taxonomy" id="1982626"/>
    <lineage>
        <taxon>Bacteria</taxon>
        <taxon>Bacillati</taxon>
        <taxon>Bacillota</taxon>
        <taxon>Erysipelotrichia</taxon>
        <taxon>Erysipelotrichales</taxon>
        <taxon>Coprobacillaceae</taxon>
        <taxon>Faecalibacillus</taxon>
    </lineage>
</organism>
<evidence type="ECO:0000259" key="1">
    <source>
        <dbReference type="Pfam" id="PF01610"/>
    </source>
</evidence>
<dbReference type="InterPro" id="IPR047951">
    <property type="entry name" value="Transpos_ISL3"/>
</dbReference>
<reference evidence="2" key="1">
    <citation type="submission" date="2021-10" db="EMBL/GenBank/DDBJ databases">
        <title>Collection of gut derived symbiotic bacterial strains cultured from healthy donors.</title>
        <authorList>
            <person name="Lin H."/>
            <person name="Littmann E."/>
            <person name="Kohout C."/>
            <person name="Pamer E.G."/>
        </authorList>
    </citation>
    <scope>NUCLEOTIDE SEQUENCE</scope>
    <source>
        <strain evidence="2">DFI.5.2</strain>
    </source>
</reference>
<feature type="non-terminal residue" evidence="2">
    <location>
        <position position="1"/>
    </location>
</feature>
<gene>
    <name evidence="2" type="ORF">LJD74_01350</name>
</gene>
<comment type="caution">
    <text evidence="2">The sequence shown here is derived from an EMBL/GenBank/DDBJ whole genome shotgun (WGS) entry which is preliminary data.</text>
</comment>
<accession>A0AAW4VEY5</accession>
<protein>
    <submittedName>
        <fullName evidence="2">Transposase</fullName>
    </submittedName>
</protein>
<name>A0AAW4VEY5_9FIRM</name>
<dbReference type="PANTHER" id="PTHR33498:SF1">
    <property type="entry name" value="TRANSPOSASE FOR INSERTION SEQUENCE ELEMENT IS1557"/>
    <property type="match status" value="1"/>
</dbReference>
<evidence type="ECO:0000313" key="2">
    <source>
        <dbReference type="EMBL" id="MCB8560650.1"/>
    </source>
</evidence>
<dbReference type="Pfam" id="PF01610">
    <property type="entry name" value="DDE_Tnp_ISL3"/>
    <property type="match status" value="1"/>
</dbReference>
<evidence type="ECO:0000313" key="3">
    <source>
        <dbReference type="Proteomes" id="UP001197827"/>
    </source>
</evidence>
<dbReference type="PANTHER" id="PTHR33498">
    <property type="entry name" value="TRANSPOSASE FOR INSERTION SEQUENCE ELEMENT IS1557"/>
    <property type="match status" value="1"/>
</dbReference>
<sequence>INLEERKKVEYICTDMSFIFKPLLKTYFPNSTLLVDHFHVTKLINDHLNHTRKRIMRKYAKNKKSLEYRLLKHRYKILLKSKNKVDHETFKYDKILGYHSTESKLLETLLSFDNELRQAYNAKEEYLIFDQVSKKEVNKSDKRKELDDVIKRFRHTQVEESISVAETLDNWKEEILNSFTWINDRRVSNGPCEGKNNYVKKILSNANGMSNFQRARNRILYSQNKYETYTMNEHTDRIKRIGNPRGSYKKNTK</sequence>
<dbReference type="InterPro" id="IPR002560">
    <property type="entry name" value="Transposase_DDE"/>
</dbReference>
<proteinExistence type="predicted"/>